<dbReference type="Gene3D" id="3.40.50.1820">
    <property type="entry name" value="alpha/beta hydrolase"/>
    <property type="match status" value="1"/>
</dbReference>
<gene>
    <name evidence="2" type="ORF">ACHAWO_001961</name>
</gene>
<feature type="domain" description="Alpha/beta hydrolase fold-3" evidence="1">
    <location>
        <begin position="33"/>
        <end position="164"/>
    </location>
</feature>
<name>A0ABD3QEI4_9STRA</name>
<dbReference type="Pfam" id="PF07859">
    <property type="entry name" value="Abhydrolase_3"/>
    <property type="match status" value="1"/>
</dbReference>
<dbReference type="Proteomes" id="UP001530400">
    <property type="component" value="Unassembled WGS sequence"/>
</dbReference>
<keyword evidence="3" id="KW-1185">Reference proteome</keyword>
<dbReference type="EMBL" id="JALLPJ020000222">
    <property type="protein sequence ID" value="KAL3798313.1"/>
    <property type="molecule type" value="Genomic_DNA"/>
</dbReference>
<evidence type="ECO:0000259" key="1">
    <source>
        <dbReference type="Pfam" id="PF07859"/>
    </source>
</evidence>
<comment type="caution">
    <text evidence="2">The sequence shown here is derived from an EMBL/GenBank/DDBJ whole genome shotgun (WGS) entry which is preliminary data.</text>
</comment>
<dbReference type="AlphaFoldDB" id="A0ABD3QEI4"/>
<sequence length="276" mass="30374">MALSEPFVPSSIDSFSIPIKIRQPQHNNLKSIIFFIHGGIFTHGSKDCHPSIAEALAETNVVVTASFRNGSDAPWKSGVTMSDLKDVIGWIEKEREVRDEWRGLLLGLAGSSSGGFFALTLAQSLPQSTIAFCIPICPVADPYKRASYLRSSITRSAVEEGYVFDSNDAHSPSKAESILETQLGFWEDDTTMRQAGELLNSSKNGTPTLLIIGSKDKNVPFEVTKVIQSWATRTIIVGGRGHELCDSVEEIRGTYDDYIPDCMKFLDHVCEKRTKG</sequence>
<protein>
    <recommendedName>
        <fullName evidence="1">Alpha/beta hydrolase fold-3 domain-containing protein</fullName>
    </recommendedName>
</protein>
<organism evidence="2 3">
    <name type="scientific">Cyclotella atomus</name>
    <dbReference type="NCBI Taxonomy" id="382360"/>
    <lineage>
        <taxon>Eukaryota</taxon>
        <taxon>Sar</taxon>
        <taxon>Stramenopiles</taxon>
        <taxon>Ochrophyta</taxon>
        <taxon>Bacillariophyta</taxon>
        <taxon>Coscinodiscophyceae</taxon>
        <taxon>Thalassiosirophycidae</taxon>
        <taxon>Stephanodiscales</taxon>
        <taxon>Stephanodiscaceae</taxon>
        <taxon>Cyclotella</taxon>
    </lineage>
</organism>
<reference evidence="2 3" key="1">
    <citation type="submission" date="2024-10" db="EMBL/GenBank/DDBJ databases">
        <title>Updated reference genomes for cyclostephanoid diatoms.</title>
        <authorList>
            <person name="Roberts W.R."/>
            <person name="Alverson A.J."/>
        </authorList>
    </citation>
    <scope>NUCLEOTIDE SEQUENCE [LARGE SCALE GENOMIC DNA]</scope>
    <source>
        <strain evidence="2 3">AJA010-31</strain>
    </source>
</reference>
<evidence type="ECO:0000313" key="3">
    <source>
        <dbReference type="Proteomes" id="UP001530400"/>
    </source>
</evidence>
<dbReference type="InterPro" id="IPR013094">
    <property type="entry name" value="AB_hydrolase_3"/>
</dbReference>
<evidence type="ECO:0000313" key="2">
    <source>
        <dbReference type="EMBL" id="KAL3798313.1"/>
    </source>
</evidence>
<accession>A0ABD3QEI4</accession>
<proteinExistence type="predicted"/>
<dbReference type="SUPFAM" id="SSF53474">
    <property type="entry name" value="alpha/beta-Hydrolases"/>
    <property type="match status" value="1"/>
</dbReference>
<dbReference type="InterPro" id="IPR029058">
    <property type="entry name" value="AB_hydrolase_fold"/>
</dbReference>